<protein>
    <submittedName>
        <fullName evidence="1">Uncharacterized protein</fullName>
    </submittedName>
</protein>
<feature type="non-terminal residue" evidence="1">
    <location>
        <position position="118"/>
    </location>
</feature>
<proteinExistence type="predicted"/>
<organism evidence="1 2">
    <name type="scientific">Auriscalpium vulgare</name>
    <dbReference type="NCBI Taxonomy" id="40419"/>
    <lineage>
        <taxon>Eukaryota</taxon>
        <taxon>Fungi</taxon>
        <taxon>Dikarya</taxon>
        <taxon>Basidiomycota</taxon>
        <taxon>Agaricomycotina</taxon>
        <taxon>Agaricomycetes</taxon>
        <taxon>Russulales</taxon>
        <taxon>Auriscalpiaceae</taxon>
        <taxon>Auriscalpium</taxon>
    </lineage>
</organism>
<gene>
    <name evidence="1" type="ORF">FA95DRAFT_1468541</name>
</gene>
<dbReference type="Proteomes" id="UP000814033">
    <property type="component" value="Unassembled WGS sequence"/>
</dbReference>
<feature type="non-terminal residue" evidence="1">
    <location>
        <position position="1"/>
    </location>
</feature>
<evidence type="ECO:0000313" key="1">
    <source>
        <dbReference type="EMBL" id="KAI0046413.1"/>
    </source>
</evidence>
<comment type="caution">
    <text evidence="1">The sequence shown here is derived from an EMBL/GenBank/DDBJ whole genome shotgun (WGS) entry which is preliminary data.</text>
</comment>
<reference evidence="1" key="1">
    <citation type="submission" date="2021-02" db="EMBL/GenBank/DDBJ databases">
        <authorList>
            <consortium name="DOE Joint Genome Institute"/>
            <person name="Ahrendt S."/>
            <person name="Looney B.P."/>
            <person name="Miyauchi S."/>
            <person name="Morin E."/>
            <person name="Drula E."/>
            <person name="Courty P.E."/>
            <person name="Chicoki N."/>
            <person name="Fauchery L."/>
            <person name="Kohler A."/>
            <person name="Kuo A."/>
            <person name="Labutti K."/>
            <person name="Pangilinan J."/>
            <person name="Lipzen A."/>
            <person name="Riley R."/>
            <person name="Andreopoulos W."/>
            <person name="He G."/>
            <person name="Johnson J."/>
            <person name="Barry K.W."/>
            <person name="Grigoriev I.V."/>
            <person name="Nagy L."/>
            <person name="Hibbett D."/>
            <person name="Henrissat B."/>
            <person name="Matheny P.B."/>
            <person name="Labbe J."/>
            <person name="Martin F."/>
        </authorList>
    </citation>
    <scope>NUCLEOTIDE SEQUENCE</scope>
    <source>
        <strain evidence="1">FP105234-sp</strain>
    </source>
</reference>
<reference evidence="1" key="2">
    <citation type="journal article" date="2022" name="New Phytol.">
        <title>Evolutionary transition to the ectomycorrhizal habit in the genomes of a hyperdiverse lineage of mushroom-forming fungi.</title>
        <authorList>
            <person name="Looney B."/>
            <person name="Miyauchi S."/>
            <person name="Morin E."/>
            <person name="Drula E."/>
            <person name="Courty P.E."/>
            <person name="Kohler A."/>
            <person name="Kuo A."/>
            <person name="LaButti K."/>
            <person name="Pangilinan J."/>
            <person name="Lipzen A."/>
            <person name="Riley R."/>
            <person name="Andreopoulos W."/>
            <person name="He G."/>
            <person name="Johnson J."/>
            <person name="Nolan M."/>
            <person name="Tritt A."/>
            <person name="Barry K.W."/>
            <person name="Grigoriev I.V."/>
            <person name="Nagy L.G."/>
            <person name="Hibbett D."/>
            <person name="Henrissat B."/>
            <person name="Matheny P.B."/>
            <person name="Labbe J."/>
            <person name="Martin F.M."/>
        </authorList>
    </citation>
    <scope>NUCLEOTIDE SEQUENCE</scope>
    <source>
        <strain evidence="1">FP105234-sp</strain>
    </source>
</reference>
<name>A0ACB8RQP2_9AGAM</name>
<sequence>IKDMYRIQSGALIIQFGDKEMADWVRSDPRARRTFAEAVHPEADIRPQGFTVLLRFIPLTFDPDTPYHLRDVEEVNQMPANSIIKAQWIKPPQRRDPSQICGHAYFTFSSVDTVNLVL</sequence>
<evidence type="ECO:0000313" key="2">
    <source>
        <dbReference type="Proteomes" id="UP000814033"/>
    </source>
</evidence>
<keyword evidence="2" id="KW-1185">Reference proteome</keyword>
<dbReference type="EMBL" id="MU275926">
    <property type="protein sequence ID" value="KAI0046413.1"/>
    <property type="molecule type" value="Genomic_DNA"/>
</dbReference>
<accession>A0ACB8RQP2</accession>